<gene>
    <name evidence="3" type="primary">cpaB</name>
    <name evidence="3" type="ORF">GJV26_28500</name>
</gene>
<evidence type="ECO:0000256" key="1">
    <source>
        <dbReference type="SAM" id="MobiDB-lite"/>
    </source>
</evidence>
<feature type="compositionally biased region" description="Polar residues" evidence="1">
    <location>
        <begin position="299"/>
        <end position="308"/>
    </location>
</feature>
<feature type="compositionally biased region" description="Low complexity" evidence="1">
    <location>
        <begin position="311"/>
        <end position="322"/>
    </location>
</feature>
<dbReference type="NCBIfam" id="TIGR03177">
    <property type="entry name" value="pilus_cpaB"/>
    <property type="match status" value="1"/>
</dbReference>
<feature type="region of interest" description="Disordered" evidence="1">
    <location>
        <begin position="294"/>
        <end position="322"/>
    </location>
</feature>
<dbReference type="InterPro" id="IPR013974">
    <property type="entry name" value="SAF"/>
</dbReference>
<proteinExistence type="predicted"/>
<keyword evidence="4" id="KW-1185">Reference proteome</keyword>
<organism evidence="3 4">
    <name type="scientific">Pseudoduganella dura</name>
    <dbReference type="NCBI Taxonomy" id="321982"/>
    <lineage>
        <taxon>Bacteria</taxon>
        <taxon>Pseudomonadati</taxon>
        <taxon>Pseudomonadota</taxon>
        <taxon>Betaproteobacteria</taxon>
        <taxon>Burkholderiales</taxon>
        <taxon>Oxalobacteraceae</taxon>
        <taxon>Telluria group</taxon>
        <taxon>Pseudoduganella</taxon>
    </lineage>
</organism>
<protein>
    <submittedName>
        <fullName evidence="3">Flp pilus assembly protein CpaB</fullName>
    </submittedName>
</protein>
<dbReference type="OrthoDB" id="2037472at2"/>
<name>A0A6I3XIH2_9BURK</name>
<dbReference type="Proteomes" id="UP000431684">
    <property type="component" value="Unassembled WGS sequence"/>
</dbReference>
<dbReference type="CDD" id="cd11614">
    <property type="entry name" value="SAF_CpaB_FlgA_like"/>
    <property type="match status" value="1"/>
</dbReference>
<evidence type="ECO:0000313" key="4">
    <source>
        <dbReference type="Proteomes" id="UP000431684"/>
    </source>
</evidence>
<evidence type="ECO:0000259" key="2">
    <source>
        <dbReference type="SMART" id="SM00858"/>
    </source>
</evidence>
<dbReference type="AlphaFoldDB" id="A0A6I3XIH2"/>
<dbReference type="InterPro" id="IPR031571">
    <property type="entry name" value="RcpC_dom"/>
</dbReference>
<dbReference type="EMBL" id="WNWM01000002">
    <property type="protein sequence ID" value="MUI16367.1"/>
    <property type="molecule type" value="Genomic_DNA"/>
</dbReference>
<comment type="caution">
    <text evidence="3">The sequence shown here is derived from an EMBL/GenBank/DDBJ whole genome shotgun (WGS) entry which is preliminary data.</text>
</comment>
<accession>A0A6I3XIH2</accession>
<dbReference type="Pfam" id="PF16976">
    <property type="entry name" value="RcpC"/>
    <property type="match status" value="1"/>
</dbReference>
<dbReference type="InterPro" id="IPR017592">
    <property type="entry name" value="Pilus_assmbl_Flp-typ_CpaB"/>
</dbReference>
<feature type="domain" description="SAF" evidence="2">
    <location>
        <begin position="55"/>
        <end position="119"/>
    </location>
</feature>
<evidence type="ECO:0000313" key="3">
    <source>
        <dbReference type="EMBL" id="MUI16367.1"/>
    </source>
</evidence>
<dbReference type="Pfam" id="PF08666">
    <property type="entry name" value="SAF"/>
    <property type="match status" value="1"/>
</dbReference>
<dbReference type="SMART" id="SM00858">
    <property type="entry name" value="SAF"/>
    <property type="match status" value="1"/>
</dbReference>
<reference evidence="3 4" key="1">
    <citation type="submission" date="2019-11" db="EMBL/GenBank/DDBJ databases">
        <title>Draft Genome Sequences of Six Type Strains of the Genus Massilia.</title>
        <authorList>
            <person name="Miess H."/>
            <person name="Frediansyah A."/>
            <person name="Goeker M."/>
            <person name="Gross H."/>
        </authorList>
    </citation>
    <scope>NUCLEOTIDE SEQUENCE [LARGE SCALE GENOMIC DNA]</scope>
    <source>
        <strain evidence="3 4">DSM 17513</strain>
    </source>
</reference>
<dbReference type="RefSeq" id="WP_155711933.1">
    <property type="nucleotide sequence ID" value="NZ_BMWU01000008.1"/>
</dbReference>
<sequence length="322" mass="34332">MKLDRLKELRHFRPGKTWIILGVALAIGGLAAFAASRYLNTRVEAIEARAKGKTTQVVVAKVDIARGVKLDNTNVAIRNVPNEFSHSVAVTPDDFPRVDGQALAYPVKAGEMILWGLMETQKAPTFSARVEAGRRAMTVPVDEINSISGLLEPGDMIDLIATVDQNGKKLTFPLLQRVHVLATGQRQVDDAAGDKHQYTTVTIDTSPTQAQNLIVARELGKLTALLRNPEDEQPIGAEVNDLASLLGMQTKPKAPGGGGQARRAVPVIYGNSKVPPEALYLRRTGGRAIVNPGEAGATPVSQPAQPASTDAAGTITTTIGMR</sequence>